<gene>
    <name evidence="2" type="ORF">I2H36_01240</name>
</gene>
<protein>
    <submittedName>
        <fullName evidence="2">DUF2934 domain-containing protein</fullName>
    </submittedName>
</protein>
<feature type="compositionally biased region" description="Low complexity" evidence="1">
    <location>
        <begin position="53"/>
        <end position="71"/>
    </location>
</feature>
<accession>A0ABS0HME8</accession>
<name>A0ABS0HME8_9HYPH</name>
<keyword evidence="3" id="KW-1185">Reference proteome</keyword>
<evidence type="ECO:0000256" key="1">
    <source>
        <dbReference type="SAM" id="MobiDB-lite"/>
    </source>
</evidence>
<dbReference type="Pfam" id="PF11154">
    <property type="entry name" value="DUF2934"/>
    <property type="match status" value="1"/>
</dbReference>
<organism evidence="2 3">
    <name type="scientific">Microvirga terrestris</name>
    <dbReference type="NCBI Taxonomy" id="2791024"/>
    <lineage>
        <taxon>Bacteria</taxon>
        <taxon>Pseudomonadati</taxon>
        <taxon>Pseudomonadota</taxon>
        <taxon>Alphaproteobacteria</taxon>
        <taxon>Hyphomicrobiales</taxon>
        <taxon>Methylobacteriaceae</taxon>
        <taxon>Microvirga</taxon>
    </lineage>
</organism>
<evidence type="ECO:0000313" key="2">
    <source>
        <dbReference type="EMBL" id="MBF9194648.1"/>
    </source>
</evidence>
<evidence type="ECO:0000313" key="3">
    <source>
        <dbReference type="Proteomes" id="UP000611708"/>
    </source>
</evidence>
<dbReference type="InterPro" id="IPR021327">
    <property type="entry name" value="DUF2934"/>
</dbReference>
<proteinExistence type="predicted"/>
<feature type="region of interest" description="Disordered" evidence="1">
    <location>
        <begin position="52"/>
        <end position="71"/>
    </location>
</feature>
<dbReference type="Proteomes" id="UP000611708">
    <property type="component" value="Unassembled WGS sequence"/>
</dbReference>
<sequence length="71" mass="8003">MEQHSDEIQGRIRRRAYELWEQHGGREGHEAEFWHQAERKLKSEAIRSDISKGISANAASARSGSGSDRPG</sequence>
<dbReference type="RefSeq" id="WP_196262069.1">
    <property type="nucleotide sequence ID" value="NZ_JADQDN010000001.1"/>
</dbReference>
<comment type="caution">
    <text evidence="2">The sequence shown here is derived from an EMBL/GenBank/DDBJ whole genome shotgun (WGS) entry which is preliminary data.</text>
</comment>
<dbReference type="EMBL" id="JADQDN010000001">
    <property type="protein sequence ID" value="MBF9194648.1"/>
    <property type="molecule type" value="Genomic_DNA"/>
</dbReference>
<reference evidence="2 3" key="1">
    <citation type="submission" date="2020-11" db="EMBL/GenBank/DDBJ databases">
        <authorList>
            <person name="Kim M.K."/>
        </authorList>
    </citation>
    <scope>NUCLEOTIDE SEQUENCE [LARGE SCALE GENOMIC DNA]</scope>
    <source>
        <strain evidence="2 3">BT290</strain>
    </source>
</reference>